<gene>
    <name evidence="2" type="ORF">PVK06_035163</name>
</gene>
<accession>A0ABR0NG39</accession>
<evidence type="ECO:0000313" key="2">
    <source>
        <dbReference type="EMBL" id="KAK5793976.1"/>
    </source>
</evidence>
<keyword evidence="1" id="KW-0812">Transmembrane</keyword>
<name>A0ABR0NG39_GOSAR</name>
<sequence>MRRLVKQIDRLIDEPNMMSNTKLLRTSHSELGRLYAKEESYWAQRSRIAWLKEEDKNTQFFHENWDVVGKDVLRFFHDVLECKRDIRDIKNTAVVLILKIKDTRDMFSLICLVTLKIAGIFMALGPKTPENRKSLFGDMLGIKEKGHGWAMLAWQMICLSMGMGDIGLRDLRLFNLALIDDKFDRLISYKDTLCFQVLSSKYFHNGDLFHLKKVDKPSFIWSSISAAARALEKGF</sequence>
<feature type="transmembrane region" description="Helical" evidence="1">
    <location>
        <begin position="146"/>
        <end position="168"/>
    </location>
</feature>
<organism evidence="2 3">
    <name type="scientific">Gossypium arboreum</name>
    <name type="common">Tree cotton</name>
    <name type="synonym">Gossypium nanking</name>
    <dbReference type="NCBI Taxonomy" id="29729"/>
    <lineage>
        <taxon>Eukaryota</taxon>
        <taxon>Viridiplantae</taxon>
        <taxon>Streptophyta</taxon>
        <taxon>Embryophyta</taxon>
        <taxon>Tracheophyta</taxon>
        <taxon>Spermatophyta</taxon>
        <taxon>Magnoliopsida</taxon>
        <taxon>eudicotyledons</taxon>
        <taxon>Gunneridae</taxon>
        <taxon>Pentapetalae</taxon>
        <taxon>rosids</taxon>
        <taxon>malvids</taxon>
        <taxon>Malvales</taxon>
        <taxon>Malvaceae</taxon>
        <taxon>Malvoideae</taxon>
        <taxon>Gossypium</taxon>
    </lineage>
</organism>
<evidence type="ECO:0000256" key="1">
    <source>
        <dbReference type="SAM" id="Phobius"/>
    </source>
</evidence>
<dbReference type="Proteomes" id="UP001358586">
    <property type="component" value="Chromosome 10"/>
</dbReference>
<evidence type="ECO:0000313" key="3">
    <source>
        <dbReference type="Proteomes" id="UP001358586"/>
    </source>
</evidence>
<comment type="caution">
    <text evidence="2">The sequence shown here is derived from an EMBL/GenBank/DDBJ whole genome shotgun (WGS) entry which is preliminary data.</text>
</comment>
<dbReference type="EMBL" id="JARKNE010000010">
    <property type="protein sequence ID" value="KAK5793976.1"/>
    <property type="molecule type" value="Genomic_DNA"/>
</dbReference>
<proteinExistence type="predicted"/>
<reference evidence="2 3" key="1">
    <citation type="submission" date="2023-03" db="EMBL/GenBank/DDBJ databases">
        <title>WGS of Gossypium arboreum.</title>
        <authorList>
            <person name="Yu D."/>
        </authorList>
    </citation>
    <scope>NUCLEOTIDE SEQUENCE [LARGE SCALE GENOMIC DNA]</scope>
    <source>
        <tissue evidence="2">Leaf</tissue>
    </source>
</reference>
<protein>
    <submittedName>
        <fullName evidence="2">Uncharacterized protein</fullName>
    </submittedName>
</protein>
<keyword evidence="1" id="KW-1133">Transmembrane helix</keyword>
<keyword evidence="3" id="KW-1185">Reference proteome</keyword>
<feature type="transmembrane region" description="Helical" evidence="1">
    <location>
        <begin position="106"/>
        <end position="126"/>
    </location>
</feature>
<keyword evidence="1" id="KW-0472">Membrane</keyword>